<sequence>MIPKNTKKVSSDKGLNQHLSELFKSFQNGIRAGRTTAPREYLEARGIDLYSIEVGYNSGQFHWRKPEEILKALEALGVLMKSKHGKGKQNEFAYSTIGKEGIVLPLKDEAGQMVNYFALRFKLQTPTIEYLNKKGVYPHYPKESTERLFLFQNEFEAATFQQTTLQGNTDAILALHDGEMTLDIIAALKGLNKDVEIILMGCNSEQLQQQFRDNSLPIPSVIHLPDGESLNEFYLKYAEDGIEALIMSKSSSTKPKDQPVKSEVSVISEDEFLFVGTELTYKIYGDIPANPSQLVMQFQIENDFDADVWRGRLDLMDSNETKEKIYHWTEGKNLNYAHAVEELNFITTELQQFRRNKAQRRGLKPKGNDTKLIGKAKDLLQSENLLDEVNNLIGDAGIVGEEKTRLILFLIASSYKFSSNLHAVIQSNENIMGAELVNKIANLIPAHERYAIDLTTSRSFRYYGNTMIDRKLLVIPDYSGVTSSKAIADLKKLQAKGELKIDAPKKGDNGILYTTHQDVTGHTSSIGACNNSKKYFDNEPKTVLLGLDTTATQMDRLMEYDCRKMAGIVDEVKEVKAMEILQFMIDNLHPLEVVNPFALSLRLPNSIPNARTYSTQLMHFVNIIALFHQHQRDKDEQGRVIVTTADIERGIDLFLDTILVNLDELNTNTRDYFENLKKLALNSPKGKNSTFTALEIREALKVPKPTNTRYLQTLVNHEFIKQEGAKNTGYRYKIVYWSEMESIKNMILQNLAELR</sequence>
<proteinExistence type="predicted"/>
<accession>A0A916NDS8</accession>
<gene>
    <name evidence="1" type="ORF">CRYO30217_03475</name>
</gene>
<dbReference type="EMBL" id="OU015584">
    <property type="protein sequence ID" value="CAG5087408.1"/>
    <property type="molecule type" value="Genomic_DNA"/>
</dbReference>
<protein>
    <submittedName>
        <fullName evidence="1">Uncharacterized protein</fullName>
    </submittedName>
</protein>
<dbReference type="KEGG" id="ptan:CRYO30217_03475"/>
<evidence type="ECO:0000313" key="1">
    <source>
        <dbReference type="EMBL" id="CAG5087408.1"/>
    </source>
</evidence>
<keyword evidence="2" id="KW-1185">Reference proteome</keyword>
<organism evidence="1 2">
    <name type="scientific">Parvicella tangerina</name>
    <dbReference type="NCBI Taxonomy" id="2829795"/>
    <lineage>
        <taxon>Bacteria</taxon>
        <taxon>Pseudomonadati</taxon>
        <taxon>Bacteroidota</taxon>
        <taxon>Flavobacteriia</taxon>
        <taxon>Flavobacteriales</taxon>
        <taxon>Parvicellaceae</taxon>
        <taxon>Parvicella</taxon>
    </lineage>
</organism>
<evidence type="ECO:0000313" key="2">
    <source>
        <dbReference type="Proteomes" id="UP000683507"/>
    </source>
</evidence>
<dbReference type="AlphaFoldDB" id="A0A916NDS8"/>
<name>A0A916NDS8_9FLAO</name>
<reference evidence="1" key="1">
    <citation type="submission" date="2021-04" db="EMBL/GenBank/DDBJ databases">
        <authorList>
            <person name="Rodrigo-Torres L."/>
            <person name="Arahal R. D."/>
            <person name="Lucena T."/>
        </authorList>
    </citation>
    <scope>NUCLEOTIDE SEQUENCE</scope>
    <source>
        <strain evidence="1">AS29M-1</strain>
    </source>
</reference>
<dbReference type="Proteomes" id="UP000683507">
    <property type="component" value="Chromosome"/>
</dbReference>